<evidence type="ECO:0000259" key="4">
    <source>
        <dbReference type="Pfam" id="PF12804"/>
    </source>
</evidence>
<dbReference type="EMBL" id="CP019312">
    <property type="protein sequence ID" value="APX13098.1"/>
    <property type="molecule type" value="Genomic_DNA"/>
</dbReference>
<dbReference type="GO" id="GO:0016779">
    <property type="term" value="F:nucleotidyltransferase activity"/>
    <property type="evidence" value="ECO:0007669"/>
    <property type="project" value="UniProtKB-KW"/>
</dbReference>
<keyword evidence="2" id="KW-0548">Nucleotidyltransferase</keyword>
<proteinExistence type="predicted"/>
<gene>
    <name evidence="5" type="ORF">BWR18_16455</name>
</gene>
<evidence type="ECO:0000256" key="1">
    <source>
        <dbReference type="ARBA" id="ARBA00022679"/>
    </source>
</evidence>
<dbReference type="OrthoDB" id="9788272at2"/>
<dbReference type="SUPFAM" id="SSF53448">
    <property type="entry name" value="Nucleotide-diphospho-sugar transferases"/>
    <property type="match status" value="1"/>
</dbReference>
<dbReference type="InterPro" id="IPR025877">
    <property type="entry name" value="MobA-like_NTP_Trfase"/>
</dbReference>
<dbReference type="Proteomes" id="UP000186336">
    <property type="component" value="Chromosome"/>
</dbReference>
<name>A0A1P8MYK9_9RHOB</name>
<dbReference type="Gene3D" id="3.90.550.10">
    <property type="entry name" value="Spore Coat Polysaccharide Biosynthesis Protein SpsA, Chain A"/>
    <property type="match status" value="1"/>
</dbReference>
<evidence type="ECO:0000313" key="6">
    <source>
        <dbReference type="Proteomes" id="UP000186336"/>
    </source>
</evidence>
<protein>
    <submittedName>
        <fullName evidence="5">Nucleotidyltransferase</fullName>
    </submittedName>
</protein>
<dbReference type="InterPro" id="IPR050065">
    <property type="entry name" value="GlmU-like"/>
</dbReference>
<evidence type="ECO:0000256" key="2">
    <source>
        <dbReference type="ARBA" id="ARBA00022695"/>
    </source>
</evidence>
<keyword evidence="1 5" id="KW-0808">Transferase</keyword>
<dbReference type="STRING" id="299262.BWR18_16455"/>
<dbReference type="AlphaFoldDB" id="A0A1P8MYK9"/>
<feature type="domain" description="MobA-like NTP transferase" evidence="4">
    <location>
        <begin position="2"/>
        <end position="131"/>
    </location>
</feature>
<keyword evidence="6" id="KW-1185">Reference proteome</keyword>
<sequence length="222" mass="24429">MVFAAGFGTRMGELTKSRPKPMIKVAGLPLIDRALGLVAEVQPPRTVVNLHYLPNMLEAHLKGTSVIPVREEPDILETGGGLRNALPLLKSDPVLTLNPDVIWIGPNPLAVALGAWDPTHMDALLLCVPMERVHGRDGDGDFHLDDNNRLHRGGDLVYGGVQIMKTARLHDVPQTAFSLNVVWNDMAKDERLHGVTYPGQWCDVGRPEGIRIAEDVLRHHHV</sequence>
<keyword evidence="3" id="KW-0460">Magnesium</keyword>
<dbReference type="PANTHER" id="PTHR43584">
    <property type="entry name" value="NUCLEOTIDYL TRANSFERASE"/>
    <property type="match status" value="1"/>
</dbReference>
<dbReference type="KEGG" id="tom:BWR18_16455"/>
<dbReference type="InterPro" id="IPR029044">
    <property type="entry name" value="Nucleotide-diphossugar_trans"/>
</dbReference>
<reference evidence="5 6" key="1">
    <citation type="submission" date="2017-01" db="EMBL/GenBank/DDBJ databases">
        <title>Complete genome of Tateyamaria omphalii DOK1-4 isolated from seawater in Dokdo.</title>
        <authorList>
            <person name="Kim J.H."/>
            <person name="Chi W.-J."/>
        </authorList>
    </citation>
    <scope>NUCLEOTIDE SEQUENCE [LARGE SCALE GENOMIC DNA]</scope>
    <source>
        <strain evidence="5 6">DOK1-4</strain>
    </source>
</reference>
<dbReference type="CDD" id="cd06422">
    <property type="entry name" value="NTP_transferase_like_1"/>
    <property type="match status" value="1"/>
</dbReference>
<dbReference type="Pfam" id="PF12804">
    <property type="entry name" value="NTP_transf_3"/>
    <property type="match status" value="1"/>
</dbReference>
<evidence type="ECO:0000313" key="5">
    <source>
        <dbReference type="EMBL" id="APX13098.1"/>
    </source>
</evidence>
<organism evidence="5 6">
    <name type="scientific">Tateyamaria omphalii</name>
    <dbReference type="NCBI Taxonomy" id="299262"/>
    <lineage>
        <taxon>Bacteria</taxon>
        <taxon>Pseudomonadati</taxon>
        <taxon>Pseudomonadota</taxon>
        <taxon>Alphaproteobacteria</taxon>
        <taxon>Rhodobacterales</taxon>
        <taxon>Roseobacteraceae</taxon>
        <taxon>Tateyamaria</taxon>
    </lineage>
</organism>
<accession>A0A1P8MYK9</accession>
<dbReference type="PANTHER" id="PTHR43584:SF8">
    <property type="entry name" value="N-ACETYLMURAMATE ALPHA-1-PHOSPHATE URIDYLYLTRANSFERASE"/>
    <property type="match status" value="1"/>
</dbReference>
<evidence type="ECO:0000256" key="3">
    <source>
        <dbReference type="ARBA" id="ARBA00022842"/>
    </source>
</evidence>